<protein>
    <submittedName>
        <fullName evidence="2">Thioredoxin domain-containing protein</fullName>
    </submittedName>
</protein>
<dbReference type="InterPro" id="IPR024705">
    <property type="entry name" value="Ssp411"/>
</dbReference>
<dbReference type="Pfam" id="PF03190">
    <property type="entry name" value="Thioredox_DsbH"/>
    <property type="match status" value="1"/>
</dbReference>
<dbReference type="EMBL" id="JAKELO010000002">
    <property type="protein sequence ID" value="MDE4907195.1"/>
    <property type="molecule type" value="Genomic_DNA"/>
</dbReference>
<dbReference type="PIRSF" id="PIRSF006402">
    <property type="entry name" value="UCP006402_thioredoxin"/>
    <property type="match status" value="1"/>
</dbReference>
<dbReference type="GO" id="GO:0005975">
    <property type="term" value="P:carbohydrate metabolic process"/>
    <property type="evidence" value="ECO:0007669"/>
    <property type="project" value="InterPro"/>
</dbReference>
<organism evidence="2 3">
    <name type="scientific">Methanogenium marinum</name>
    <dbReference type="NCBI Taxonomy" id="348610"/>
    <lineage>
        <taxon>Archaea</taxon>
        <taxon>Methanobacteriati</taxon>
        <taxon>Methanobacteriota</taxon>
        <taxon>Stenosarchaea group</taxon>
        <taxon>Methanomicrobia</taxon>
        <taxon>Methanomicrobiales</taxon>
        <taxon>Methanomicrobiaceae</taxon>
        <taxon>Methanogenium</taxon>
    </lineage>
</organism>
<dbReference type="PANTHER" id="PTHR42899">
    <property type="entry name" value="SPERMATOGENESIS-ASSOCIATED PROTEIN 20"/>
    <property type="match status" value="1"/>
</dbReference>
<evidence type="ECO:0000313" key="2">
    <source>
        <dbReference type="EMBL" id="MDE4907195.1"/>
    </source>
</evidence>
<sequence>MFKPPVHNHLKDTHSPYLLQHATNPVAWYPWGEEAFSRAHSENKPIFLSIGYSSCHWCHVMAHESFEDREVAEILNRSFICIKVDREERPDIDATYMSFAQAMTGTGGWPLTIVMTPDKEPFFAATYIPKTRQFGRRGLTEILEEIVTLWENNNTGVRNSAGKLRTAMENQVTHAPEGTFSGDEVHTAFKELSTTFDEKYGGFGIAPKFPSPHTIIFLLKYSKSTGNNDARRMAEKTLDAMITGGICDHIGGGFHRYSVTRDWRIPHFEKMLYDQAMILYAYTEGWRATGNEVYKTVAEDIADYLITNMQAKKGGFFSAEDADSDNTEGAAYLWTYEELREAAGEYAEEVLASFDIRENEIPAEETHGLPPGKQTLAFASWNAAKLWYTSEKRTAIRKKIREIRNLRPSPFRDEKILTDWNGLCIGALAYAGSSLRHPEYISAAEMAADTLPYSDTGELLHSRFAGVSSGAAPLDDYAFVLWGYLMLYEATFDAVWLEKAENLTTILSKHYHAPQGGYYLTADGAETPLMRQINVYDGAIPSGNSMMAVSLILFARITAVIAYEDDAIQIFGAFAPEVLHAPSGYCHLLSAYLHIKSGEEFVIVPGQEGTASLLNIVSHGYHPFRTITVADGSLAITTAAPFTREMKQKDGKTTLYICRNGTCSVPFTNLDDIEDYPPSDSFSFCTTPPEN</sequence>
<feature type="domain" description="Spermatogenesis-associated protein 20-like TRX" evidence="1">
    <location>
        <begin position="8"/>
        <end position="168"/>
    </location>
</feature>
<evidence type="ECO:0000259" key="1">
    <source>
        <dbReference type="Pfam" id="PF03190"/>
    </source>
</evidence>
<dbReference type="Proteomes" id="UP001143747">
    <property type="component" value="Unassembled WGS sequence"/>
</dbReference>
<dbReference type="Gene3D" id="3.40.30.10">
    <property type="entry name" value="Glutaredoxin"/>
    <property type="match status" value="1"/>
</dbReference>
<keyword evidence="3" id="KW-1185">Reference proteome</keyword>
<gene>
    <name evidence="2" type="ORF">L0665_00955</name>
</gene>
<reference evidence="2" key="1">
    <citation type="submission" date="2022-01" db="EMBL/GenBank/DDBJ databases">
        <title>Draft genome of Methanogenium marinum DSM 15558.</title>
        <authorList>
            <person name="Chen S.-C."/>
            <person name="You Y.-T."/>
        </authorList>
    </citation>
    <scope>NUCLEOTIDE SEQUENCE</scope>
    <source>
        <strain evidence="2">DSM 15558</strain>
    </source>
</reference>
<dbReference type="InterPro" id="IPR036249">
    <property type="entry name" value="Thioredoxin-like_sf"/>
</dbReference>
<dbReference type="SUPFAM" id="SSF52833">
    <property type="entry name" value="Thioredoxin-like"/>
    <property type="match status" value="1"/>
</dbReference>
<dbReference type="InterPro" id="IPR012341">
    <property type="entry name" value="6hp_glycosidase-like_sf"/>
</dbReference>
<comment type="caution">
    <text evidence="2">The sequence shown here is derived from an EMBL/GenBank/DDBJ whole genome shotgun (WGS) entry which is preliminary data.</text>
</comment>
<accession>A0A9Q4PUR6</accession>
<dbReference type="RefSeq" id="WP_274923861.1">
    <property type="nucleotide sequence ID" value="NZ_JAKELO010000002.1"/>
</dbReference>
<dbReference type="Gene3D" id="1.50.10.10">
    <property type="match status" value="1"/>
</dbReference>
<dbReference type="PANTHER" id="PTHR42899:SF1">
    <property type="entry name" value="SPERMATOGENESIS-ASSOCIATED PROTEIN 20"/>
    <property type="match status" value="1"/>
</dbReference>
<dbReference type="SUPFAM" id="SSF48208">
    <property type="entry name" value="Six-hairpin glycosidases"/>
    <property type="match status" value="1"/>
</dbReference>
<evidence type="ECO:0000313" key="3">
    <source>
        <dbReference type="Proteomes" id="UP001143747"/>
    </source>
</evidence>
<dbReference type="AlphaFoldDB" id="A0A9Q4PUR6"/>
<dbReference type="CDD" id="cd02955">
    <property type="entry name" value="SSP411"/>
    <property type="match status" value="1"/>
</dbReference>
<proteinExistence type="predicted"/>
<dbReference type="InterPro" id="IPR008928">
    <property type="entry name" value="6-hairpin_glycosidase_sf"/>
</dbReference>
<dbReference type="InterPro" id="IPR004879">
    <property type="entry name" value="Ssp411-like_TRX"/>
</dbReference>
<name>A0A9Q4PUR6_9EURY</name>